<dbReference type="Proteomes" id="UP000662637">
    <property type="component" value="Unassembled WGS sequence"/>
</dbReference>
<organism evidence="2 3">
    <name type="scientific">Marmota monax</name>
    <name type="common">Woodchuck</name>
    <dbReference type="NCBI Taxonomy" id="9995"/>
    <lineage>
        <taxon>Eukaryota</taxon>
        <taxon>Metazoa</taxon>
        <taxon>Chordata</taxon>
        <taxon>Craniata</taxon>
        <taxon>Vertebrata</taxon>
        <taxon>Euteleostomi</taxon>
        <taxon>Mammalia</taxon>
        <taxon>Eutheria</taxon>
        <taxon>Euarchontoglires</taxon>
        <taxon>Glires</taxon>
        <taxon>Rodentia</taxon>
        <taxon>Sciuromorpha</taxon>
        <taxon>Sciuridae</taxon>
        <taxon>Xerinae</taxon>
        <taxon>Marmotini</taxon>
        <taxon>Marmota</taxon>
    </lineage>
</organism>
<name>A0A834Q028_MARMO</name>
<evidence type="ECO:0000313" key="3">
    <source>
        <dbReference type="Proteomes" id="UP000662637"/>
    </source>
</evidence>
<accession>A0A834Q028</accession>
<evidence type="ECO:0000256" key="1">
    <source>
        <dbReference type="SAM" id="MobiDB-lite"/>
    </source>
</evidence>
<evidence type="ECO:0000313" key="2">
    <source>
        <dbReference type="EMBL" id="KAF7470124.1"/>
    </source>
</evidence>
<protein>
    <submittedName>
        <fullName evidence="2">Uncharacterized protein</fullName>
    </submittedName>
</protein>
<comment type="caution">
    <text evidence="2">The sequence shown here is derived from an EMBL/GenBank/DDBJ whole genome shotgun (WGS) entry which is preliminary data.</text>
</comment>
<sequence>MAVGAEINSVTSSAARAKGVLNRLNAVCSGSLGNAGLKWTWGEKFAPLRTHTEPRAGEFRLPRCSLWLIVCVSPPNHHDSALQTLPQNRETTLQFFRELSEVIPTEPSQAAGPELRWDWEEPDRTHPLHRTPGKGNERPPFALDTTMADN</sequence>
<feature type="region of interest" description="Disordered" evidence="1">
    <location>
        <begin position="105"/>
        <end position="150"/>
    </location>
</feature>
<feature type="compositionally biased region" description="Basic and acidic residues" evidence="1">
    <location>
        <begin position="115"/>
        <end position="126"/>
    </location>
</feature>
<gene>
    <name evidence="2" type="ORF">GHT09_018512</name>
</gene>
<proteinExistence type="predicted"/>
<dbReference type="AlphaFoldDB" id="A0A834Q028"/>
<reference evidence="2" key="1">
    <citation type="submission" date="2020-08" db="EMBL/GenBank/DDBJ databases">
        <authorList>
            <person name="Shumante A."/>
            <person name="Zimin A.V."/>
            <person name="Puiu D."/>
            <person name="Salzberg S.L."/>
        </authorList>
    </citation>
    <scope>NUCLEOTIDE SEQUENCE</scope>
    <source>
        <strain evidence="2">WC2-LM</strain>
        <tissue evidence="2">Liver</tissue>
    </source>
</reference>
<dbReference type="EMBL" id="WJEC01007555">
    <property type="protein sequence ID" value="KAF7470124.1"/>
    <property type="molecule type" value="Genomic_DNA"/>
</dbReference>